<dbReference type="GO" id="GO:0003676">
    <property type="term" value="F:nucleic acid binding"/>
    <property type="evidence" value="ECO:0007669"/>
    <property type="project" value="InterPro"/>
</dbReference>
<keyword evidence="3" id="KW-1185">Reference proteome</keyword>
<dbReference type="RefSeq" id="WP_059175518.1">
    <property type="nucleotide sequence ID" value="NZ_BCNO01000001.1"/>
</dbReference>
<accession>A0A0U9HPC2</accession>
<reference evidence="3" key="1">
    <citation type="submission" date="2016-01" db="EMBL/GenBank/DDBJ databases">
        <title>Draft genome sequence of Thermodesulfovibrio aggregans strain TGE-P1.</title>
        <authorList>
            <person name="Sekiguchi Y."/>
            <person name="Ohashi A."/>
            <person name="Matsuura N."/>
            <person name="Tourlousse M.D."/>
        </authorList>
    </citation>
    <scope>NUCLEOTIDE SEQUENCE [LARGE SCALE GENOMIC DNA]</scope>
    <source>
        <strain evidence="3">TGE-P1</strain>
    </source>
</reference>
<dbReference type="SUPFAM" id="SSF53098">
    <property type="entry name" value="Ribonuclease H-like"/>
    <property type="match status" value="1"/>
</dbReference>
<dbReference type="CDD" id="cd09279">
    <property type="entry name" value="RNase_HI_like"/>
    <property type="match status" value="1"/>
</dbReference>
<dbReference type="PANTHER" id="PTHR46387:SF2">
    <property type="entry name" value="RIBONUCLEASE HI"/>
    <property type="match status" value="1"/>
</dbReference>
<comment type="caution">
    <text evidence="2">The sequence shown here is derived from an EMBL/GenBank/DDBJ whole genome shotgun (WGS) entry which is preliminary data.</text>
</comment>
<dbReference type="InterPro" id="IPR036397">
    <property type="entry name" value="RNaseH_sf"/>
</dbReference>
<protein>
    <submittedName>
        <fullName evidence="2">Ribonuclease HI</fullName>
    </submittedName>
</protein>
<organism evidence="2 3">
    <name type="scientific">Thermodesulfovibrio aggregans</name>
    <dbReference type="NCBI Taxonomy" id="86166"/>
    <lineage>
        <taxon>Bacteria</taxon>
        <taxon>Pseudomonadati</taxon>
        <taxon>Nitrospirota</taxon>
        <taxon>Thermodesulfovibrionia</taxon>
        <taxon>Thermodesulfovibrionales</taxon>
        <taxon>Thermodesulfovibrionaceae</taxon>
        <taxon>Thermodesulfovibrio</taxon>
    </lineage>
</organism>
<dbReference type="Proteomes" id="UP000054976">
    <property type="component" value="Unassembled WGS sequence"/>
</dbReference>
<dbReference type="Gene3D" id="3.30.420.10">
    <property type="entry name" value="Ribonuclease H-like superfamily/Ribonuclease H"/>
    <property type="match status" value="1"/>
</dbReference>
<dbReference type="AlphaFoldDB" id="A0A0U9HPC2"/>
<feature type="domain" description="RNase H type-1" evidence="1">
    <location>
        <begin position="1"/>
        <end position="128"/>
    </location>
</feature>
<dbReference type="PANTHER" id="PTHR46387">
    <property type="entry name" value="POLYNUCLEOTIDYL TRANSFERASE, RIBONUCLEASE H-LIKE SUPERFAMILY PROTEIN"/>
    <property type="match status" value="1"/>
</dbReference>
<dbReference type="EMBL" id="BCNO01000001">
    <property type="protein sequence ID" value="GAQ94034.1"/>
    <property type="molecule type" value="Genomic_DNA"/>
</dbReference>
<name>A0A0U9HPC2_9BACT</name>
<sequence length="132" mass="15078">MKAQLFCDGASRGNPGDAGIGCLIILNDKKIEISEYIGKTTNNVAEYTALIRGLQEALKQNVQEIEIFSDSELLVRQLNGIYKVRNNNLIPLYRKAKELLAKFKKYQIFHVYREENSIADELAKQASWKQEK</sequence>
<dbReference type="STRING" id="86166.TAGGR_1204"/>
<dbReference type="InterPro" id="IPR002156">
    <property type="entry name" value="RNaseH_domain"/>
</dbReference>
<evidence type="ECO:0000259" key="1">
    <source>
        <dbReference type="PROSITE" id="PS50879"/>
    </source>
</evidence>
<dbReference type="PROSITE" id="PS50879">
    <property type="entry name" value="RNASE_H_1"/>
    <property type="match status" value="1"/>
</dbReference>
<dbReference type="OrthoDB" id="7845843at2"/>
<evidence type="ECO:0000313" key="3">
    <source>
        <dbReference type="Proteomes" id="UP000054976"/>
    </source>
</evidence>
<dbReference type="GO" id="GO:0004523">
    <property type="term" value="F:RNA-DNA hybrid ribonuclease activity"/>
    <property type="evidence" value="ECO:0007669"/>
    <property type="project" value="InterPro"/>
</dbReference>
<dbReference type="InterPro" id="IPR012337">
    <property type="entry name" value="RNaseH-like_sf"/>
</dbReference>
<dbReference type="Pfam" id="PF13456">
    <property type="entry name" value="RVT_3"/>
    <property type="match status" value="1"/>
</dbReference>
<proteinExistence type="predicted"/>
<gene>
    <name evidence="2" type="ORF">TAGGR_1204</name>
</gene>
<evidence type="ECO:0000313" key="2">
    <source>
        <dbReference type="EMBL" id="GAQ94034.1"/>
    </source>
</evidence>
<dbReference type="FunFam" id="3.30.420.10:FF:000076">
    <property type="entry name" value="RBR-type E3 ubiquitin transferase"/>
    <property type="match status" value="1"/>
</dbReference>